<organism evidence="1 2">
    <name type="scientific">Streptomyces gossypii</name>
    <dbReference type="NCBI Taxonomy" id="2883101"/>
    <lineage>
        <taxon>Bacteria</taxon>
        <taxon>Bacillati</taxon>
        <taxon>Actinomycetota</taxon>
        <taxon>Actinomycetes</taxon>
        <taxon>Kitasatosporales</taxon>
        <taxon>Streptomycetaceae</taxon>
        <taxon>Streptomyces</taxon>
    </lineage>
</organism>
<dbReference type="EMBL" id="JAJAGO010000002">
    <property type="protein sequence ID" value="MCT2589198.1"/>
    <property type="molecule type" value="Genomic_DNA"/>
</dbReference>
<dbReference type="RefSeq" id="WP_260216189.1">
    <property type="nucleotide sequence ID" value="NZ_JAJAGO010000002.1"/>
</dbReference>
<evidence type="ECO:0008006" key="3">
    <source>
        <dbReference type="Google" id="ProtNLM"/>
    </source>
</evidence>
<dbReference type="InterPro" id="IPR050206">
    <property type="entry name" value="FtsK/SpoIIIE/SftA"/>
</dbReference>
<accession>A0ABT2JMT6</accession>
<dbReference type="Proteomes" id="UP001156389">
    <property type="component" value="Unassembled WGS sequence"/>
</dbReference>
<evidence type="ECO:0000313" key="1">
    <source>
        <dbReference type="EMBL" id="MCT2589198.1"/>
    </source>
</evidence>
<dbReference type="SUPFAM" id="SSF52540">
    <property type="entry name" value="P-loop containing nucleoside triphosphate hydrolases"/>
    <property type="match status" value="1"/>
</dbReference>
<gene>
    <name evidence="1" type="ORF">LHJ74_04495</name>
</gene>
<dbReference type="InterPro" id="IPR027417">
    <property type="entry name" value="P-loop_NTPase"/>
</dbReference>
<dbReference type="Gene3D" id="3.40.50.300">
    <property type="entry name" value="P-loop containing nucleotide triphosphate hydrolases"/>
    <property type="match status" value="1"/>
</dbReference>
<dbReference type="PANTHER" id="PTHR22683">
    <property type="entry name" value="SPORULATION PROTEIN RELATED"/>
    <property type="match status" value="1"/>
</dbReference>
<evidence type="ECO:0000313" key="2">
    <source>
        <dbReference type="Proteomes" id="UP001156389"/>
    </source>
</evidence>
<name>A0ABT2JMT6_9ACTN</name>
<protein>
    <recommendedName>
        <fullName evidence="3">Cell division protein FtsK</fullName>
    </recommendedName>
</protein>
<dbReference type="PANTHER" id="PTHR22683:SF41">
    <property type="entry name" value="DNA TRANSLOCASE FTSK"/>
    <property type="match status" value="1"/>
</dbReference>
<reference evidence="1 2" key="1">
    <citation type="submission" date="2021-10" db="EMBL/GenBank/DDBJ databases">
        <title>Streptomyces gossypii sp. nov., isolated from soil collected from cotton field.</title>
        <authorList>
            <person name="Ge X."/>
            <person name="Chen X."/>
            <person name="Liu W."/>
        </authorList>
    </citation>
    <scope>NUCLEOTIDE SEQUENCE [LARGE SCALE GENOMIC DNA]</scope>
    <source>
        <strain evidence="1 2">N2-109</strain>
    </source>
</reference>
<proteinExistence type="predicted"/>
<comment type="caution">
    <text evidence="1">The sequence shown here is derived from an EMBL/GenBank/DDBJ whole genome shotgun (WGS) entry which is preliminary data.</text>
</comment>
<keyword evidence="2" id="KW-1185">Reference proteome</keyword>
<sequence>MWPDSDPSEHEGRLILWVGDKDLSKTGAVKWTLTHAERHDIFQQIPFGVDPRGRAQSVPMIQHNVLLGSLPGQGKTSAVRVLACGAALDPSVELWLHENKGTGDLDALETCSHRFVSGIDDDSIAYAANSLKLLRKEVMRRAAAIKKLPRDLCPDKRVTRTIADKRSLKLWPLLGVFDECQNVFAHPKHGKQAGEDAEFIIKVGRALGVILILATQRPDKDSLPTGISGNVSIRFCLKVAGQVENDMILGTSAYKNGIRATIFRPEIDAGNGYLSGATATPSVVRVAYLNSHATEKIAERARKLRRAAGTLSGHALGEEAEGETGPGYDLLADILSVIHDDEERIWNERIAIRLAELRPTVYAGWKGEVVTAALKPHGIKARDVAGMTESGDRTTRRGIVREHIITAMTERDENRDVA</sequence>